<name>A0A0L6JMZ2_9FIRM</name>
<dbReference type="STRING" id="398512.Bccel_1997"/>
<evidence type="ECO:0000313" key="3">
    <source>
        <dbReference type="EMBL" id="KNY26732.1"/>
    </source>
</evidence>
<dbReference type="OrthoDB" id="9994650at2"/>
<gene>
    <name evidence="3" type="ORF">Bccel_1997</name>
</gene>
<keyword evidence="2" id="KW-0472">Membrane</keyword>
<organism evidence="3 4">
    <name type="scientific">Pseudobacteroides cellulosolvens ATCC 35603 = DSM 2933</name>
    <dbReference type="NCBI Taxonomy" id="398512"/>
    <lineage>
        <taxon>Bacteria</taxon>
        <taxon>Bacillati</taxon>
        <taxon>Bacillota</taxon>
        <taxon>Clostridia</taxon>
        <taxon>Eubacteriales</taxon>
        <taxon>Oscillospiraceae</taxon>
        <taxon>Pseudobacteroides</taxon>
    </lineage>
</organism>
<dbReference type="Proteomes" id="UP000036923">
    <property type="component" value="Unassembled WGS sequence"/>
</dbReference>
<evidence type="ECO:0000313" key="4">
    <source>
        <dbReference type="Proteomes" id="UP000036923"/>
    </source>
</evidence>
<proteinExistence type="predicted"/>
<dbReference type="RefSeq" id="WP_036946838.1">
    <property type="nucleotide sequence ID" value="NZ_KN050764.1"/>
</dbReference>
<keyword evidence="2" id="KW-1133">Transmembrane helix</keyword>
<reference evidence="4" key="1">
    <citation type="submission" date="2015-07" db="EMBL/GenBank/DDBJ databases">
        <title>Near-Complete Genome Sequence of the Cellulolytic Bacterium Bacteroides (Pseudobacteroides) cellulosolvens ATCC 35603.</title>
        <authorList>
            <person name="Dassa B."/>
            <person name="Utturkar S.M."/>
            <person name="Klingeman D.M."/>
            <person name="Hurt R.A."/>
            <person name="Keller M."/>
            <person name="Xu J."/>
            <person name="Reddy Y.H.K."/>
            <person name="Borovok I."/>
            <person name="Grinberg I.R."/>
            <person name="Lamed R."/>
            <person name="Zhivin O."/>
            <person name="Bayer E.A."/>
            <person name="Brown S.D."/>
        </authorList>
    </citation>
    <scope>NUCLEOTIDE SEQUENCE [LARGE SCALE GENOMIC DNA]</scope>
    <source>
        <strain evidence="4">DSM 2933</strain>
    </source>
</reference>
<dbReference type="AlphaFoldDB" id="A0A0L6JMZ2"/>
<dbReference type="EMBL" id="LGTC01000001">
    <property type="protein sequence ID" value="KNY26732.1"/>
    <property type="molecule type" value="Genomic_DNA"/>
</dbReference>
<feature type="transmembrane region" description="Helical" evidence="2">
    <location>
        <begin position="7"/>
        <end position="25"/>
    </location>
</feature>
<keyword evidence="4" id="KW-1185">Reference proteome</keyword>
<sequence precursor="true">MLKNQKFILLIAVSLLLMAGTIYYFNNIRIPGLTTRLEKDIRAKVDVAAMPKTRIAVVADKEGIPKYTQLTDEIIKAKVKIVDIPTDYVASNAAFDIDVIKNKITKEDLRYGEQIILDSLSTEQKWFGDYDRLKEFAVKSIVAEEVKPGNIVDLIVNYRNGTYDVIVPKTKVRKIYKSEGKDGIISSYTLIFSLDELSYRDVLLASKLGYLETRLYIDESQKASAKTFNYSVQSKKIPLIKVDEKDSAVADIVPIERTAESTANINATQSSKQEVKDTKAQNDSQKTQIKVQR</sequence>
<evidence type="ECO:0008006" key="5">
    <source>
        <dbReference type="Google" id="ProtNLM"/>
    </source>
</evidence>
<feature type="compositionally biased region" description="Polar residues" evidence="1">
    <location>
        <begin position="263"/>
        <end position="272"/>
    </location>
</feature>
<comment type="caution">
    <text evidence="3">The sequence shown here is derived from an EMBL/GenBank/DDBJ whole genome shotgun (WGS) entry which is preliminary data.</text>
</comment>
<evidence type="ECO:0000256" key="1">
    <source>
        <dbReference type="SAM" id="MobiDB-lite"/>
    </source>
</evidence>
<feature type="region of interest" description="Disordered" evidence="1">
    <location>
        <begin position="263"/>
        <end position="293"/>
    </location>
</feature>
<feature type="compositionally biased region" description="Polar residues" evidence="1">
    <location>
        <begin position="281"/>
        <end position="293"/>
    </location>
</feature>
<keyword evidence="2" id="KW-0812">Transmembrane</keyword>
<accession>A0A0L6JMZ2</accession>
<evidence type="ECO:0000256" key="2">
    <source>
        <dbReference type="SAM" id="Phobius"/>
    </source>
</evidence>
<protein>
    <recommendedName>
        <fullName evidence="5">Flp pilus assembly protein CpaB</fullName>
    </recommendedName>
</protein>